<evidence type="ECO:0000256" key="6">
    <source>
        <dbReference type="ARBA" id="ARBA00022490"/>
    </source>
</evidence>
<feature type="compositionally biased region" description="Basic and acidic residues" evidence="16">
    <location>
        <begin position="84"/>
        <end position="93"/>
    </location>
</feature>
<evidence type="ECO:0000256" key="3">
    <source>
        <dbReference type="ARBA" id="ARBA00011245"/>
    </source>
</evidence>
<comment type="function">
    <text evidence="15">S-adenosyl-L-methionine-dependent guanine N(1)-methyltransferase that catalyzes the formation of N(1)-methylguanine at position 9 (m1G9) in cytoplasmic tRNA.</text>
</comment>
<sequence length="417" mass="47293">MEEEGRPRKLVKLDHDDSQQQQPPQQDSTMAESAPVPEPSTAPVETRDTDETTTTTANNGAAPSEPTDETAPMSKRAMKRQRRREQWEEGRDQRKVKRKERIQARKERRRAELQVAKDEGREAEFRKEHERTPARFRKGTLLPLTLILDCGFDELMIEKERISLGSQLTRSYSDNSRAPFRSHLVVSSFNKLLKQRFDTVLAKTYENWKGIRFLEEDFVEAAEKAKEWMVVPDGGRFEGVFADKADTKPEDGEIVYLSSDSPHTLTELKPFSTYIIGGLVDKNRHKGICYKQAVERGIKTAKLPIGEYIQMASRQVLATNHVVEIMLKWLEVGDWGKAFMEVIPQRKGGTLRESVSESGEPQDGEGDEAEEGEEGEGEGEKDAEEEAEAIQEANAVAQEQEQEQEEQDDAVEAKEGN</sequence>
<evidence type="ECO:0000259" key="17">
    <source>
        <dbReference type="PROSITE" id="PS51675"/>
    </source>
</evidence>
<dbReference type="GO" id="GO:0005634">
    <property type="term" value="C:nucleus"/>
    <property type="evidence" value="ECO:0007669"/>
    <property type="project" value="UniProtKB-SubCell"/>
</dbReference>
<evidence type="ECO:0000256" key="2">
    <source>
        <dbReference type="ARBA" id="ARBA00004496"/>
    </source>
</evidence>
<evidence type="ECO:0000256" key="13">
    <source>
        <dbReference type="ARBA" id="ARBA00032166"/>
    </source>
</evidence>
<feature type="region of interest" description="Disordered" evidence="16">
    <location>
        <begin position="1"/>
        <end position="114"/>
    </location>
</feature>
<keyword evidence="6" id="KW-0963">Cytoplasm</keyword>
<evidence type="ECO:0000256" key="11">
    <source>
        <dbReference type="ARBA" id="ARBA00023242"/>
    </source>
</evidence>
<dbReference type="EMBL" id="KZ825482">
    <property type="protein sequence ID" value="PYI33618.1"/>
    <property type="molecule type" value="Genomic_DNA"/>
</dbReference>
<dbReference type="InterPro" id="IPR007356">
    <property type="entry name" value="tRNA_m1G_MeTrfase_euk"/>
</dbReference>
<dbReference type="GO" id="GO:0000049">
    <property type="term" value="F:tRNA binding"/>
    <property type="evidence" value="ECO:0007669"/>
    <property type="project" value="TreeGrafter"/>
</dbReference>
<evidence type="ECO:0000256" key="5">
    <source>
        <dbReference type="ARBA" id="ARBA00020451"/>
    </source>
</evidence>
<evidence type="ECO:0000256" key="1">
    <source>
        <dbReference type="ARBA" id="ARBA00004123"/>
    </source>
</evidence>
<dbReference type="GO" id="GO:0052905">
    <property type="term" value="F:tRNA (guanosine(9)-N1)-methyltransferase activity"/>
    <property type="evidence" value="ECO:0007669"/>
    <property type="project" value="UniProtKB-EC"/>
</dbReference>
<dbReference type="PANTHER" id="PTHR13563:SF13">
    <property type="entry name" value="TRNA METHYLTRANSFERASE 10 HOMOLOG A"/>
    <property type="match status" value="1"/>
</dbReference>
<name>A0A2V5I9Z7_9EURO</name>
<dbReference type="Gene3D" id="3.40.1280.30">
    <property type="match status" value="1"/>
</dbReference>
<dbReference type="EC" id="2.1.1.221" evidence="4"/>
<feature type="domain" description="SAM-dependent MTase TRM10-type" evidence="17">
    <location>
        <begin position="132"/>
        <end position="350"/>
    </location>
</feature>
<dbReference type="PANTHER" id="PTHR13563">
    <property type="entry name" value="TRNA (GUANINE-9-) METHYLTRANSFERASE"/>
    <property type="match status" value="1"/>
</dbReference>
<comment type="catalytic activity">
    <reaction evidence="14">
        <text>guanosine(9) in tRNA + S-adenosyl-L-methionine = N(1)-methylguanosine(9) in tRNA + S-adenosyl-L-homocysteine + H(+)</text>
        <dbReference type="Rhea" id="RHEA:43156"/>
        <dbReference type="Rhea" id="RHEA-COMP:10367"/>
        <dbReference type="Rhea" id="RHEA-COMP:10368"/>
        <dbReference type="ChEBI" id="CHEBI:15378"/>
        <dbReference type="ChEBI" id="CHEBI:57856"/>
        <dbReference type="ChEBI" id="CHEBI:59789"/>
        <dbReference type="ChEBI" id="CHEBI:73542"/>
        <dbReference type="ChEBI" id="CHEBI:74269"/>
        <dbReference type="EC" id="2.1.1.221"/>
    </reaction>
</comment>
<keyword evidence="7" id="KW-0489">Methyltransferase</keyword>
<keyword evidence="10" id="KW-0819">tRNA processing</keyword>
<keyword evidence="19" id="KW-1185">Reference proteome</keyword>
<dbReference type="GO" id="GO:0002939">
    <property type="term" value="P:tRNA N1-guanine methylation"/>
    <property type="evidence" value="ECO:0007669"/>
    <property type="project" value="TreeGrafter"/>
</dbReference>
<dbReference type="InterPro" id="IPR038459">
    <property type="entry name" value="MT_TRM10-typ_sf"/>
</dbReference>
<dbReference type="Proteomes" id="UP000248817">
    <property type="component" value="Unassembled WGS sequence"/>
</dbReference>
<evidence type="ECO:0000256" key="12">
    <source>
        <dbReference type="ARBA" id="ARBA00031792"/>
    </source>
</evidence>
<feature type="region of interest" description="Disordered" evidence="16">
    <location>
        <begin position="347"/>
        <end position="417"/>
    </location>
</feature>
<evidence type="ECO:0000313" key="18">
    <source>
        <dbReference type="EMBL" id="PYI33618.1"/>
    </source>
</evidence>
<dbReference type="PROSITE" id="PS51675">
    <property type="entry name" value="SAM_MT_TRM10"/>
    <property type="match status" value="1"/>
</dbReference>
<evidence type="ECO:0000256" key="16">
    <source>
        <dbReference type="SAM" id="MobiDB-lite"/>
    </source>
</evidence>
<evidence type="ECO:0000256" key="8">
    <source>
        <dbReference type="ARBA" id="ARBA00022679"/>
    </source>
</evidence>
<protein>
    <recommendedName>
        <fullName evidence="5">tRNA (guanine(9)-N1)-methyltransferase</fullName>
        <ecNumber evidence="4">2.1.1.221</ecNumber>
    </recommendedName>
    <alternativeName>
        <fullName evidence="13">tRNA methyltransferase 10</fullName>
    </alternativeName>
    <alternativeName>
        <fullName evidence="12">tRNA(m1G9)-methyltransferase</fullName>
    </alternativeName>
</protein>
<feature type="compositionally biased region" description="Basic and acidic residues" evidence="16">
    <location>
        <begin position="1"/>
        <end position="18"/>
    </location>
</feature>
<gene>
    <name evidence="18" type="ORF">BP00DRAFT_423776</name>
</gene>
<dbReference type="FunFam" id="3.40.1280.30:FF:000004">
    <property type="entry name" value="tRNA (guanine(9)-N1)-methyltransferase"/>
    <property type="match status" value="1"/>
</dbReference>
<reference evidence="18 19" key="1">
    <citation type="submission" date="2018-02" db="EMBL/GenBank/DDBJ databases">
        <title>The genomes of Aspergillus section Nigri reveals drivers in fungal speciation.</title>
        <authorList>
            <consortium name="DOE Joint Genome Institute"/>
            <person name="Vesth T.C."/>
            <person name="Nybo J."/>
            <person name="Theobald S."/>
            <person name="Brandl J."/>
            <person name="Frisvad J.C."/>
            <person name="Nielsen K.F."/>
            <person name="Lyhne E.K."/>
            <person name="Kogle M.E."/>
            <person name="Kuo A."/>
            <person name="Riley R."/>
            <person name="Clum A."/>
            <person name="Nolan M."/>
            <person name="Lipzen A."/>
            <person name="Salamov A."/>
            <person name="Henrissat B."/>
            <person name="Wiebenga A."/>
            <person name="De vries R.P."/>
            <person name="Grigoriev I.V."/>
            <person name="Mortensen U.H."/>
            <person name="Andersen M.R."/>
            <person name="Baker S.E."/>
        </authorList>
    </citation>
    <scope>NUCLEOTIDE SEQUENCE [LARGE SCALE GENOMIC DNA]</scope>
    <source>
        <strain evidence="18 19">CBS 114.80</strain>
    </source>
</reference>
<feature type="compositionally biased region" description="Low complexity" evidence="16">
    <location>
        <begin position="390"/>
        <end position="399"/>
    </location>
</feature>
<evidence type="ECO:0000256" key="10">
    <source>
        <dbReference type="ARBA" id="ARBA00022694"/>
    </source>
</evidence>
<comment type="subcellular location">
    <subcellularLocation>
        <location evidence="2">Cytoplasm</location>
    </subcellularLocation>
    <subcellularLocation>
        <location evidence="1">Nucleus</location>
    </subcellularLocation>
</comment>
<accession>A0A2V5I9Z7</accession>
<feature type="compositionally biased region" description="Low complexity" evidence="16">
    <location>
        <begin position="19"/>
        <end position="28"/>
    </location>
</feature>
<organism evidence="18 19">
    <name type="scientific">Aspergillus indologenus CBS 114.80</name>
    <dbReference type="NCBI Taxonomy" id="1450541"/>
    <lineage>
        <taxon>Eukaryota</taxon>
        <taxon>Fungi</taxon>
        <taxon>Dikarya</taxon>
        <taxon>Ascomycota</taxon>
        <taxon>Pezizomycotina</taxon>
        <taxon>Eurotiomycetes</taxon>
        <taxon>Eurotiomycetidae</taxon>
        <taxon>Eurotiales</taxon>
        <taxon>Aspergillaceae</taxon>
        <taxon>Aspergillus</taxon>
        <taxon>Aspergillus subgen. Circumdati</taxon>
    </lineage>
</organism>
<evidence type="ECO:0000256" key="4">
    <source>
        <dbReference type="ARBA" id="ARBA00012797"/>
    </source>
</evidence>
<feature type="compositionally biased region" description="Acidic residues" evidence="16">
    <location>
        <begin position="360"/>
        <end position="389"/>
    </location>
</feature>
<comment type="subunit">
    <text evidence="3">Monomer.</text>
</comment>
<dbReference type="InterPro" id="IPR028564">
    <property type="entry name" value="MT_TRM10-typ"/>
</dbReference>
<dbReference type="AlphaFoldDB" id="A0A2V5I9Z7"/>
<feature type="compositionally biased region" description="Basic and acidic residues" evidence="16">
    <location>
        <begin position="101"/>
        <end position="114"/>
    </location>
</feature>
<keyword evidence="8" id="KW-0808">Transferase</keyword>
<evidence type="ECO:0000256" key="15">
    <source>
        <dbReference type="ARBA" id="ARBA00056529"/>
    </source>
</evidence>
<keyword evidence="9" id="KW-0949">S-adenosyl-L-methionine</keyword>
<dbReference type="CDD" id="cd18089">
    <property type="entry name" value="SPOUT_Trm10-like"/>
    <property type="match status" value="1"/>
</dbReference>
<evidence type="ECO:0000256" key="14">
    <source>
        <dbReference type="ARBA" id="ARBA00048434"/>
    </source>
</evidence>
<dbReference type="GO" id="GO:0005737">
    <property type="term" value="C:cytoplasm"/>
    <property type="evidence" value="ECO:0007669"/>
    <property type="project" value="UniProtKB-SubCell"/>
</dbReference>
<keyword evidence="11" id="KW-0539">Nucleus</keyword>
<evidence type="ECO:0000256" key="7">
    <source>
        <dbReference type="ARBA" id="ARBA00022603"/>
    </source>
</evidence>
<proteinExistence type="predicted"/>
<feature type="compositionally biased region" description="Acidic residues" evidence="16">
    <location>
        <begin position="400"/>
        <end position="410"/>
    </location>
</feature>
<evidence type="ECO:0000313" key="19">
    <source>
        <dbReference type="Proteomes" id="UP000248817"/>
    </source>
</evidence>
<evidence type="ECO:0000256" key="9">
    <source>
        <dbReference type="ARBA" id="ARBA00022691"/>
    </source>
</evidence>